<reference evidence="2" key="1">
    <citation type="journal article" date="2014" name="Environ. Microbiol.">
        <title>Comparative genomics of the marine bacterial genus Glaciecola reveals the high degree of genomic diversity and genomic characteristic for cold adaptation.</title>
        <authorList>
            <person name="Qin Q.L."/>
            <person name="Xie B.B."/>
            <person name="Yu Y."/>
            <person name="Shu Y.L."/>
            <person name="Rong J.C."/>
            <person name="Zhang Y.J."/>
            <person name="Zhao D.L."/>
            <person name="Chen X.L."/>
            <person name="Zhang X.Y."/>
            <person name="Chen B."/>
            <person name="Zhou B.C."/>
            <person name="Zhang Y.Z."/>
        </authorList>
    </citation>
    <scope>NUCLEOTIDE SEQUENCE [LARGE SCALE GENOMIC DNA]</scope>
    <source>
        <strain evidence="2">LMG 21857</strain>
    </source>
</reference>
<dbReference type="AlphaFoldDB" id="K6Z444"/>
<dbReference type="EMBL" id="BAER01000006">
    <property type="protein sequence ID" value="GAC30996.1"/>
    <property type="molecule type" value="Genomic_DNA"/>
</dbReference>
<dbReference type="Proteomes" id="UP000006322">
    <property type="component" value="Unassembled WGS sequence"/>
</dbReference>
<organism evidence="1 2">
    <name type="scientific">Paraglaciecola polaris LMG 21857</name>
    <dbReference type="NCBI Taxonomy" id="1129793"/>
    <lineage>
        <taxon>Bacteria</taxon>
        <taxon>Pseudomonadati</taxon>
        <taxon>Pseudomonadota</taxon>
        <taxon>Gammaproteobacteria</taxon>
        <taxon>Alteromonadales</taxon>
        <taxon>Alteromonadaceae</taxon>
        <taxon>Paraglaciecola</taxon>
    </lineage>
</organism>
<dbReference type="STRING" id="1129793.GPLA_0075"/>
<evidence type="ECO:0000313" key="2">
    <source>
        <dbReference type="Proteomes" id="UP000006322"/>
    </source>
</evidence>
<accession>K6Z444</accession>
<evidence type="ECO:0000313" key="1">
    <source>
        <dbReference type="EMBL" id="GAC30996.1"/>
    </source>
</evidence>
<sequence>MQDVCFYQRMIIKYCAKEHETRRHLHAHDLNLASHRRINIIDEKFCDFAWLIKQAKG</sequence>
<comment type="caution">
    <text evidence="1">The sequence shown here is derived from an EMBL/GenBank/DDBJ whole genome shotgun (WGS) entry which is preliminary data.</text>
</comment>
<gene>
    <name evidence="1" type="ORF">GPLA_0075</name>
</gene>
<name>K6Z444_9ALTE</name>
<protein>
    <submittedName>
        <fullName evidence="1">Uncharacterized protein</fullName>
    </submittedName>
</protein>
<proteinExistence type="predicted"/>
<keyword evidence="2" id="KW-1185">Reference proteome</keyword>